<dbReference type="EMBL" id="JARJFB010000206">
    <property type="protein sequence ID" value="MEA0971662.1"/>
    <property type="molecule type" value="Genomic_DNA"/>
</dbReference>
<organism evidence="1 2">
    <name type="scientific">Candidatus Megaera venefica</name>
    <dbReference type="NCBI Taxonomy" id="2055910"/>
    <lineage>
        <taxon>Bacteria</taxon>
        <taxon>Pseudomonadati</taxon>
        <taxon>Pseudomonadota</taxon>
        <taxon>Alphaproteobacteria</taxon>
        <taxon>Rickettsiales</taxon>
        <taxon>Rickettsiaceae</taxon>
        <taxon>Candidatus Megaera</taxon>
    </lineage>
</organism>
<dbReference type="RefSeq" id="WP_322777574.1">
    <property type="nucleotide sequence ID" value="NZ_JARJFB010000206.1"/>
</dbReference>
<protein>
    <submittedName>
        <fullName evidence="1">Uncharacterized protein</fullName>
    </submittedName>
</protein>
<evidence type="ECO:0000313" key="1">
    <source>
        <dbReference type="EMBL" id="MEA0971662.1"/>
    </source>
</evidence>
<reference evidence="1 2" key="1">
    <citation type="submission" date="2023-03" db="EMBL/GenBank/DDBJ databases">
        <title>Host association and intracellularity evolved multiple times independently in the Rickettsiales.</title>
        <authorList>
            <person name="Castelli M."/>
            <person name="Nardi T."/>
            <person name="Gammuto L."/>
            <person name="Bellinzona G."/>
            <person name="Sabaneyeva E."/>
            <person name="Potekhin A."/>
            <person name="Serra V."/>
            <person name="Petroni G."/>
            <person name="Sassera D."/>
        </authorList>
    </citation>
    <scope>NUCLEOTIDE SEQUENCE [LARGE SCALE GENOMIC DNA]</scope>
    <source>
        <strain evidence="1 2">Sr 2-6</strain>
    </source>
</reference>
<evidence type="ECO:0000313" key="2">
    <source>
        <dbReference type="Proteomes" id="UP001291687"/>
    </source>
</evidence>
<sequence>MWLIPYEEQHNENFVGGSILAIEESKELNELSSQNNEFSQNQNEELLQSNYGVLLSGNNMKISPEYS</sequence>
<proteinExistence type="predicted"/>
<dbReference type="Proteomes" id="UP001291687">
    <property type="component" value="Unassembled WGS sequence"/>
</dbReference>
<name>A0ABU5NEQ8_9RICK</name>
<comment type="caution">
    <text evidence="1">The sequence shown here is derived from an EMBL/GenBank/DDBJ whole genome shotgun (WGS) entry which is preliminary data.</text>
</comment>
<keyword evidence="2" id="KW-1185">Reference proteome</keyword>
<accession>A0ABU5NEQ8</accession>
<gene>
    <name evidence="1" type="ORF">Megvenef_01646</name>
</gene>